<comment type="caution">
    <text evidence="3">The sequence shown here is derived from an EMBL/GenBank/DDBJ whole genome shotgun (WGS) entry which is preliminary data.</text>
</comment>
<reference evidence="3 4" key="1">
    <citation type="journal article" date="2015" name="Genome Biol. Evol.">
        <title>Comparative Genomics of a Bacterivorous Green Alga Reveals Evolutionary Causalities and Consequences of Phago-Mixotrophic Mode of Nutrition.</title>
        <authorList>
            <person name="Burns J.A."/>
            <person name="Paasch A."/>
            <person name="Narechania A."/>
            <person name="Kim E."/>
        </authorList>
    </citation>
    <scope>NUCLEOTIDE SEQUENCE [LARGE SCALE GENOMIC DNA]</scope>
    <source>
        <strain evidence="3 4">PLY_AMNH</strain>
    </source>
</reference>
<keyword evidence="2" id="KW-0812">Transmembrane</keyword>
<evidence type="ECO:0000313" key="4">
    <source>
        <dbReference type="Proteomes" id="UP001190700"/>
    </source>
</evidence>
<feature type="transmembrane region" description="Helical" evidence="2">
    <location>
        <begin position="12"/>
        <end position="34"/>
    </location>
</feature>
<evidence type="ECO:0000313" key="3">
    <source>
        <dbReference type="EMBL" id="KAK3275933.1"/>
    </source>
</evidence>
<feature type="region of interest" description="Disordered" evidence="1">
    <location>
        <begin position="312"/>
        <end position="332"/>
    </location>
</feature>
<protein>
    <submittedName>
        <fullName evidence="3">Uncharacterized protein</fullName>
    </submittedName>
</protein>
<gene>
    <name evidence="3" type="ORF">CYMTET_15967</name>
</gene>
<feature type="compositionally biased region" description="Polar residues" evidence="1">
    <location>
        <begin position="312"/>
        <end position="322"/>
    </location>
</feature>
<keyword evidence="2" id="KW-0472">Membrane</keyword>
<dbReference type="Proteomes" id="UP001190700">
    <property type="component" value="Unassembled WGS sequence"/>
</dbReference>
<dbReference type="EMBL" id="LGRX02006908">
    <property type="protein sequence ID" value="KAK3275933.1"/>
    <property type="molecule type" value="Genomic_DNA"/>
</dbReference>
<keyword evidence="4" id="KW-1185">Reference proteome</keyword>
<evidence type="ECO:0000256" key="1">
    <source>
        <dbReference type="SAM" id="MobiDB-lite"/>
    </source>
</evidence>
<keyword evidence="2" id="KW-1133">Transmembrane helix</keyword>
<evidence type="ECO:0000256" key="2">
    <source>
        <dbReference type="SAM" id="Phobius"/>
    </source>
</evidence>
<sequence>VWEASSESAAGGSAAALVAAIILCCCLPVAILAARRQRKRNEEEQDFHAARAESYVPNAQGDSWDGLLVGASYRTREVHFDIQNSIAQFWDARLPTIGKDPHGLPMPAAARPRSAHFLTEDMDVYSLAESDKGGSPLGEKTLMLRTEGSGGEENEGAHLVSRFEQVHQPQAPWIEEEEGLETHNMATTNPLFTASVQQAGDEVLSDSATVTASSAEVVTQKPAPRLSMLSDSATVTVSSAEVVTQKPAPRLSMLSRLLTQASSVVTKAQASAGVSDFEEGSAAPGMLRIGSFDRRAGSQAGAMQVSVQNPLYSQQASTSSHLDQGPAEPGAMQVSVQNPLCSQQASTTHHLDQGPAEPRARTSMWLSVENPVLVKCGVPECSDISAAGGKHKQGYVFRDDLFLSEARAASTRGAWSPEGMADPIFAGPGKRIKGSVHVTVVNPLLADPGVPVSSDVAGKHKKGSVFRGDIFLSEDTAAATRDAQAASGNSPQEAAAVLDATLPKSVSRTMRAIQGNAQLPEADGSQVRITLAALAELLGGDWELAARVVCDAPLLLTAPAKRLQELTPALQGAFPTGGSGAEDVLRALGGVVGGKALLDGAHASDPSALLEVLPVLVEALGSAEAAIKVVGAPEVSSSGRDIAGTIAILGAMLDGAEYAHAAVTESPELFGLVEGDLEEAMAALEAGLGGREAAQRVARLKPKVLGAGAEMIDRAAEGLQQAFVGEGHAQHAMLIMTCNPAVLMARRGTVGESAAALVRALAALEELESGAHPGERHALMAIEREPCLLLSNVRDVQGAASALVELAGSKAEALRAVGQFPSLLLAKPYALDAATVDAIGAVFGSRIAALEFLGRHSELLRCQKGVLARGAVELRKALGEAASEVAAARPAVLTLAPGAAMAVMKALEKALGGAELAQQAVQENPALLEESSPKLLEGALRALMEVFGDAEAALEVARRAPRVLTVRAKCIQKAVEAVTFAVTQATGSADHAKELMRLCPEMLAAESKTLGEVVFELLMGLAEHWDLDSDDGETGVTVRQEQRKGAKRLWKKVSKQSWVLQAMLAAGRSGDGEAPDGSLSRDDLQALSRLGAAKCVAPVLQEVEDRMCRLQSSLSAASADQQDAALEELGDIHASVGRLAALSVSESHPSSEDEAAEAGVFREASREAVHMLDRLQRAQSRLGTAREEEEVVAAKQLRPVSANKQQEESTDLNDVLRLVRSQLKAVNVNANQEQKAHGRFGKLRKVIGIQAKNSPEGLDKISKELRDKLVHRRVAAGSIFALNTQEPDAEMAKSRWRTAAKKQLTQEKFHMEQPSRTRRMRFGRK</sequence>
<feature type="non-terminal residue" evidence="3">
    <location>
        <position position="1"/>
    </location>
</feature>
<name>A0AAE0GDI8_9CHLO</name>
<accession>A0AAE0GDI8</accession>
<organism evidence="3 4">
    <name type="scientific">Cymbomonas tetramitiformis</name>
    <dbReference type="NCBI Taxonomy" id="36881"/>
    <lineage>
        <taxon>Eukaryota</taxon>
        <taxon>Viridiplantae</taxon>
        <taxon>Chlorophyta</taxon>
        <taxon>Pyramimonadophyceae</taxon>
        <taxon>Pyramimonadales</taxon>
        <taxon>Pyramimonadaceae</taxon>
        <taxon>Cymbomonas</taxon>
    </lineage>
</organism>
<proteinExistence type="predicted"/>